<comment type="caution">
    <text evidence="1">The sequence shown here is derived from an EMBL/GenBank/DDBJ whole genome shotgun (WGS) entry which is preliminary data.</text>
</comment>
<evidence type="ECO:0000313" key="1">
    <source>
        <dbReference type="EMBL" id="KIL79044.1"/>
    </source>
</evidence>
<reference evidence="1 2" key="1">
    <citation type="submission" date="2015-01" db="EMBL/GenBank/DDBJ databases">
        <title>Genome Assembly of Bacillus badius MTCC 1458.</title>
        <authorList>
            <person name="Verma A."/>
            <person name="Khatri I."/>
            <person name="Mual P."/>
            <person name="Subramanian S."/>
            <person name="Krishnamurthi S."/>
        </authorList>
    </citation>
    <scope>NUCLEOTIDE SEQUENCE [LARGE SCALE GENOMIC DNA]</scope>
    <source>
        <strain evidence="1 2">MTCC 1458</strain>
    </source>
</reference>
<evidence type="ECO:0008006" key="3">
    <source>
        <dbReference type="Google" id="ProtNLM"/>
    </source>
</evidence>
<evidence type="ECO:0000313" key="2">
    <source>
        <dbReference type="Proteomes" id="UP000031982"/>
    </source>
</evidence>
<proteinExistence type="predicted"/>
<accession>A0ABR5AWL3</accession>
<dbReference type="InterPro" id="IPR019688">
    <property type="entry name" value="DUF2533"/>
</dbReference>
<dbReference type="RefSeq" id="WP_041113635.1">
    <property type="nucleotide sequence ID" value="NZ_JARTHD010000008.1"/>
</dbReference>
<gene>
    <name evidence="1" type="ORF">SD77_3845</name>
</gene>
<organism evidence="1 2">
    <name type="scientific">Bacillus badius</name>
    <dbReference type="NCBI Taxonomy" id="1455"/>
    <lineage>
        <taxon>Bacteria</taxon>
        <taxon>Bacillati</taxon>
        <taxon>Bacillota</taxon>
        <taxon>Bacilli</taxon>
        <taxon>Bacillales</taxon>
        <taxon>Bacillaceae</taxon>
        <taxon>Pseudobacillus</taxon>
    </lineage>
</organism>
<dbReference type="Proteomes" id="UP000031982">
    <property type="component" value="Unassembled WGS sequence"/>
</dbReference>
<keyword evidence="2" id="KW-1185">Reference proteome</keyword>
<protein>
    <recommendedName>
        <fullName evidence="3">DUF2533 domain-containing protein</fullName>
    </recommendedName>
</protein>
<sequence>MSVHKDLELHAQKQNQLYQKFIGLDQQREKHIQEAVELCKVGKAFTTEQINEVTARINLLSNHRLIPSRKLVTPKMVEAYVDTLK</sequence>
<dbReference type="EMBL" id="JXLP01000005">
    <property type="protein sequence ID" value="KIL79044.1"/>
    <property type="molecule type" value="Genomic_DNA"/>
</dbReference>
<name>A0ABR5AWL3_BACBA</name>
<dbReference type="Pfam" id="PF10752">
    <property type="entry name" value="DUF2533"/>
    <property type="match status" value="1"/>
</dbReference>